<dbReference type="InterPro" id="IPR002938">
    <property type="entry name" value="FAD-bd"/>
</dbReference>
<reference evidence="3 4" key="2">
    <citation type="submission" date="2020-03" db="EMBL/GenBank/DDBJ databases">
        <authorList>
            <person name="Ichikawa N."/>
            <person name="Kimura A."/>
            <person name="Kitahashi Y."/>
            <person name="Uohara A."/>
        </authorList>
    </citation>
    <scope>NUCLEOTIDE SEQUENCE [LARGE SCALE GENOMIC DNA]</scope>
    <source>
        <strain evidence="3 4">NBRC 108638</strain>
    </source>
</reference>
<feature type="domain" description="FAD-binding" evidence="2">
    <location>
        <begin position="8"/>
        <end position="345"/>
    </location>
</feature>
<dbReference type="SUPFAM" id="SSF51905">
    <property type="entry name" value="FAD/NAD(P)-binding domain"/>
    <property type="match status" value="1"/>
</dbReference>
<gene>
    <name evidence="3" type="ORF">Prum_034210</name>
</gene>
<evidence type="ECO:0000256" key="1">
    <source>
        <dbReference type="ARBA" id="ARBA00023002"/>
    </source>
</evidence>
<proteinExistence type="predicted"/>
<evidence type="ECO:0000313" key="4">
    <source>
        <dbReference type="Proteomes" id="UP000482960"/>
    </source>
</evidence>
<dbReference type="Pfam" id="PF01494">
    <property type="entry name" value="FAD_binding_3"/>
    <property type="match status" value="1"/>
</dbReference>
<dbReference type="RefSeq" id="WP_173077304.1">
    <property type="nucleotide sequence ID" value="NZ_BAABJB010000007.1"/>
</dbReference>
<reference evidence="3 4" key="1">
    <citation type="submission" date="2020-03" db="EMBL/GenBank/DDBJ databases">
        <title>Whole genome shotgun sequence of Phytohabitans rumicis NBRC 108638.</title>
        <authorList>
            <person name="Komaki H."/>
            <person name="Tamura T."/>
        </authorList>
    </citation>
    <scope>NUCLEOTIDE SEQUENCE [LARGE SCALE GENOMIC DNA]</scope>
    <source>
        <strain evidence="3 4">NBRC 108638</strain>
    </source>
</reference>
<name>A0A6V8L587_9ACTN</name>
<dbReference type="InterPro" id="IPR050631">
    <property type="entry name" value="PheA/TfdB_FAD_monoxygenase"/>
</dbReference>
<evidence type="ECO:0000259" key="2">
    <source>
        <dbReference type="Pfam" id="PF01494"/>
    </source>
</evidence>
<dbReference type="PANTHER" id="PTHR43476:SF5">
    <property type="entry name" value="FAD-DEPENDENT MONOOXYGENASE"/>
    <property type="match status" value="1"/>
</dbReference>
<keyword evidence="4" id="KW-1185">Reference proteome</keyword>
<protein>
    <submittedName>
        <fullName evidence="3">4-hydroxybenzoate 3-monooxygenase</fullName>
    </submittedName>
</protein>
<dbReference type="AlphaFoldDB" id="A0A6V8L587"/>
<dbReference type="GO" id="GO:0004497">
    <property type="term" value="F:monooxygenase activity"/>
    <property type="evidence" value="ECO:0007669"/>
    <property type="project" value="UniProtKB-KW"/>
</dbReference>
<dbReference type="PRINTS" id="PR00420">
    <property type="entry name" value="RNGMNOXGNASE"/>
</dbReference>
<sequence length="395" mass="42846">MADDVREKTTVAIVGAGPAGLTLANLLGRAGIDCVVLERQSRSYVESRQRAGVLDHHAGRMLEKWGLAGRVLMDARVDGVYEFRLDGVPRYLDVAALAGGRHNHILPQQFLVQRLMAALLEDGGDLRFEALDVALHGLEGSRPSVTYRDPAGAAHEIECDFVAGCDGFHGVCRPSVPADALTAYTLDHGIGWFTVLADVPPPRHPLFAVSTHGFAAHFPRGPRASRFYLQCGPGDDLAEWTDERIWTQIRLRLGDGGLPAGEITEKGVVEMRSFVVDPMAYGRLFLVGDAAHIITPMAGKGMNLALADADVLASGLRAAIRDGDGEPLRAYSATCLRRTWNYQEFSRWMTEMLHDSGDASVNGPFRRELARARLERLFSSPTAAAGFAEMMAGLG</sequence>
<organism evidence="3 4">
    <name type="scientific">Phytohabitans rumicis</name>
    <dbReference type="NCBI Taxonomy" id="1076125"/>
    <lineage>
        <taxon>Bacteria</taxon>
        <taxon>Bacillati</taxon>
        <taxon>Actinomycetota</taxon>
        <taxon>Actinomycetes</taxon>
        <taxon>Micromonosporales</taxon>
        <taxon>Micromonosporaceae</taxon>
    </lineage>
</organism>
<dbReference type="InterPro" id="IPR036188">
    <property type="entry name" value="FAD/NAD-bd_sf"/>
</dbReference>
<dbReference type="GO" id="GO:0071949">
    <property type="term" value="F:FAD binding"/>
    <property type="evidence" value="ECO:0007669"/>
    <property type="project" value="InterPro"/>
</dbReference>
<dbReference type="Gene3D" id="3.50.50.60">
    <property type="entry name" value="FAD/NAD(P)-binding domain"/>
    <property type="match status" value="1"/>
</dbReference>
<dbReference type="Proteomes" id="UP000482960">
    <property type="component" value="Unassembled WGS sequence"/>
</dbReference>
<keyword evidence="3" id="KW-0503">Monooxygenase</keyword>
<accession>A0A6V8L587</accession>
<comment type="caution">
    <text evidence="3">The sequence shown here is derived from an EMBL/GenBank/DDBJ whole genome shotgun (WGS) entry which is preliminary data.</text>
</comment>
<keyword evidence="1" id="KW-0560">Oxidoreductase</keyword>
<dbReference type="PANTHER" id="PTHR43476">
    <property type="entry name" value="3-(3-HYDROXY-PHENYL)PROPIONATE/3-HYDROXYCINNAMIC ACID HYDROXYLASE"/>
    <property type="match status" value="1"/>
</dbReference>
<dbReference type="NCBIfam" id="NF006091">
    <property type="entry name" value="PRK08243.1"/>
    <property type="match status" value="1"/>
</dbReference>
<evidence type="ECO:0000313" key="3">
    <source>
        <dbReference type="EMBL" id="GFJ89779.1"/>
    </source>
</evidence>
<dbReference type="Gene3D" id="3.30.9.10">
    <property type="entry name" value="D-Amino Acid Oxidase, subunit A, domain 2"/>
    <property type="match status" value="1"/>
</dbReference>
<dbReference type="EMBL" id="BLPG01000001">
    <property type="protein sequence ID" value="GFJ89779.1"/>
    <property type="molecule type" value="Genomic_DNA"/>
</dbReference>
<dbReference type="SUPFAM" id="SSF54373">
    <property type="entry name" value="FAD-linked reductases, C-terminal domain"/>
    <property type="match status" value="1"/>
</dbReference>